<evidence type="ECO:0000313" key="1">
    <source>
        <dbReference type="EMBL" id="EFQ91942.1"/>
    </source>
</evidence>
<name>E3RQN0_PYRTT</name>
<protein>
    <submittedName>
        <fullName evidence="1">Uncharacterized protein</fullName>
    </submittedName>
</protein>
<dbReference type="Proteomes" id="UP000001067">
    <property type="component" value="Unassembled WGS sequence"/>
</dbReference>
<sequence length="338" mass="38195">MFSTTDATLKMEPRFSEYRLIEIGRMNPHAKFENANNLTALKIRDVAYPGGARLTDQELREGHQSAQAITDSAMKVFQATIEPVFDILVNAKKPICKFMLLGMGAVYIDQGPKSHWEMVQYALARQLIKHYITKHATKYHNCDERGQLWEYEVVVDHSQLTLSDISYLEAFFNEIGPIHVFGRKSTYNIRFLHAPLAHLLLSVDLSNTFVFCFKPDNPIRQLLAERPGKDKPQAIICAPGDIDNEARHPSKDFAADMSSDSVRDWLAKGYTTVPFTQDAGLSCSPFGTTCFFYNEKLAKHGYGSEQVGPFGYPVSADSLVVIREQQEQYAKRLFGMHG</sequence>
<reference evidence="1 2" key="1">
    <citation type="journal article" date="2010" name="Genome Biol.">
        <title>A first genome assembly of the barley fungal pathogen Pyrenophora teres f. teres.</title>
        <authorList>
            <person name="Ellwood S.R."/>
            <person name="Liu Z."/>
            <person name="Syme R.A."/>
            <person name="Lai Z."/>
            <person name="Hane J.K."/>
            <person name="Keiper F."/>
            <person name="Moffat C.S."/>
            <person name="Oliver R.P."/>
            <person name="Friesen T.L."/>
        </authorList>
    </citation>
    <scope>NUCLEOTIDE SEQUENCE [LARGE SCALE GENOMIC DNA]</scope>
    <source>
        <strain evidence="1 2">0-1</strain>
    </source>
</reference>
<dbReference type="AlphaFoldDB" id="E3RQN0"/>
<accession>E3RQN0</accession>
<organism evidence="2">
    <name type="scientific">Pyrenophora teres f. teres (strain 0-1)</name>
    <name type="common">Barley net blotch fungus</name>
    <name type="synonym">Drechslera teres f. teres</name>
    <dbReference type="NCBI Taxonomy" id="861557"/>
    <lineage>
        <taxon>Eukaryota</taxon>
        <taxon>Fungi</taxon>
        <taxon>Dikarya</taxon>
        <taxon>Ascomycota</taxon>
        <taxon>Pezizomycotina</taxon>
        <taxon>Dothideomycetes</taxon>
        <taxon>Pleosporomycetidae</taxon>
        <taxon>Pleosporales</taxon>
        <taxon>Pleosporineae</taxon>
        <taxon>Pleosporaceae</taxon>
        <taxon>Pyrenophora</taxon>
    </lineage>
</organism>
<dbReference type="EMBL" id="GL534524">
    <property type="protein sequence ID" value="EFQ91942.1"/>
    <property type="molecule type" value="Genomic_DNA"/>
</dbReference>
<evidence type="ECO:0000313" key="2">
    <source>
        <dbReference type="Proteomes" id="UP000001067"/>
    </source>
</evidence>
<keyword evidence="2" id="KW-1185">Reference proteome</keyword>
<proteinExistence type="predicted"/>
<gene>
    <name evidence="1" type="ORF">PTT_11047</name>
</gene>
<dbReference type="KEGG" id="pte:PTT_11047"/>
<dbReference type="HOGENOM" id="CLU_821693_0_0_1"/>
<dbReference type="OrthoDB" id="3808571at2759"/>